<dbReference type="GeneID" id="94427743"/>
<dbReference type="Proteomes" id="UP000221165">
    <property type="component" value="Unassembled WGS sequence"/>
</dbReference>
<name>A0A2C6L1D9_9APIC</name>
<feature type="region of interest" description="Disordered" evidence="7">
    <location>
        <begin position="83"/>
        <end position="157"/>
    </location>
</feature>
<accession>A0A2C6L1D9</accession>
<keyword evidence="6" id="KW-0539">Nucleus</keyword>
<dbReference type="GO" id="GO:0005524">
    <property type="term" value="F:ATP binding"/>
    <property type="evidence" value="ECO:0007669"/>
    <property type="project" value="UniProtKB-KW"/>
</dbReference>
<dbReference type="InterPro" id="IPR052093">
    <property type="entry name" value="HR_Repair_Mediator"/>
</dbReference>
<dbReference type="RefSeq" id="XP_067923491.1">
    <property type="nucleotide sequence ID" value="XM_068064532.1"/>
</dbReference>
<dbReference type="GO" id="GO:0033063">
    <property type="term" value="C:Rad51B-Rad51C-Rad51D-XRCC2 complex"/>
    <property type="evidence" value="ECO:0007669"/>
    <property type="project" value="TreeGrafter"/>
</dbReference>
<keyword evidence="2" id="KW-0547">Nucleotide-binding</keyword>
<sequence>MCSCRRRRVPFLLPSLDQALGGGIVCGEGIVEISGPPGVGKTSLTLQLAVSLAAGYAQSTDCISPQTGTVPLSAGGRYHREFRISGDLPTARTGGGSDEATPKRGPDSTPKRRHHREISRTAGLDGNVGSSLGNCPDGSRKIGRPTASPSCMREELRGRLPQSRKTLFIDCEGGVRGQRVFQMVAGHFADHRACSSAATARAAMRAGHQEGLQTRGRVADSFLPGSSCGALSGNISKACGSAYGTDSDLAFVFSCIDVARVFDHQELLNLLQHVLLTLSDAAGISADAKPSACEHPSEEPQGPDSLEKNERSRNYSMIVVDSLSWIYHPAFFRSAADCTALLMQTVGILRYLSFKFGLAVVVTNQLTACWDSGGPVAADRGRYGNGNVRERVRSAGTLASVLGELTTFGL</sequence>
<keyword evidence="3" id="KW-0227">DNA damage</keyword>
<dbReference type="GO" id="GO:0000400">
    <property type="term" value="F:four-way junction DNA binding"/>
    <property type="evidence" value="ECO:0007669"/>
    <property type="project" value="TreeGrafter"/>
</dbReference>
<gene>
    <name evidence="8" type="ORF">CSUI_004340</name>
</gene>
<evidence type="ECO:0000256" key="6">
    <source>
        <dbReference type="ARBA" id="ARBA00023242"/>
    </source>
</evidence>
<comment type="caution">
    <text evidence="8">The sequence shown here is derived from an EMBL/GenBank/DDBJ whole genome shotgun (WGS) entry which is preliminary data.</text>
</comment>
<comment type="subcellular location">
    <subcellularLocation>
        <location evidence="1">Nucleus</location>
    </subcellularLocation>
</comment>
<dbReference type="PANTHER" id="PTHR46239">
    <property type="entry name" value="DNA REPAIR PROTEIN RAD51 HOMOLOG 3 RAD51C"/>
    <property type="match status" value="1"/>
</dbReference>
<feature type="compositionally biased region" description="Basic and acidic residues" evidence="7">
    <location>
        <begin position="100"/>
        <end position="110"/>
    </location>
</feature>
<protein>
    <submittedName>
        <fullName evidence="8">Uncharacterized protein</fullName>
    </submittedName>
</protein>
<dbReference type="SUPFAM" id="SSF52540">
    <property type="entry name" value="P-loop containing nucleoside triphosphate hydrolases"/>
    <property type="match status" value="1"/>
</dbReference>
<dbReference type="InterPro" id="IPR027417">
    <property type="entry name" value="P-loop_NTPase"/>
</dbReference>
<dbReference type="GO" id="GO:0008821">
    <property type="term" value="F:crossover junction DNA endonuclease activity"/>
    <property type="evidence" value="ECO:0007669"/>
    <property type="project" value="TreeGrafter"/>
</dbReference>
<evidence type="ECO:0000256" key="4">
    <source>
        <dbReference type="ARBA" id="ARBA00022840"/>
    </source>
</evidence>
<evidence type="ECO:0000256" key="1">
    <source>
        <dbReference type="ARBA" id="ARBA00004123"/>
    </source>
</evidence>
<evidence type="ECO:0000256" key="5">
    <source>
        <dbReference type="ARBA" id="ARBA00023204"/>
    </source>
</evidence>
<evidence type="ECO:0000256" key="3">
    <source>
        <dbReference type="ARBA" id="ARBA00022763"/>
    </source>
</evidence>
<dbReference type="VEuPathDB" id="ToxoDB:CSUI_004340"/>
<dbReference type="GO" id="GO:0000707">
    <property type="term" value="P:meiotic DNA recombinase assembly"/>
    <property type="evidence" value="ECO:0007669"/>
    <property type="project" value="TreeGrafter"/>
</dbReference>
<evidence type="ECO:0000256" key="7">
    <source>
        <dbReference type="SAM" id="MobiDB-lite"/>
    </source>
</evidence>
<organism evidence="8 9">
    <name type="scientific">Cystoisospora suis</name>
    <dbReference type="NCBI Taxonomy" id="483139"/>
    <lineage>
        <taxon>Eukaryota</taxon>
        <taxon>Sar</taxon>
        <taxon>Alveolata</taxon>
        <taxon>Apicomplexa</taxon>
        <taxon>Conoidasida</taxon>
        <taxon>Coccidia</taxon>
        <taxon>Eucoccidiorida</taxon>
        <taxon>Eimeriorina</taxon>
        <taxon>Sarcocystidae</taxon>
        <taxon>Cystoisospora</taxon>
    </lineage>
</organism>
<dbReference type="PRINTS" id="PR00830">
    <property type="entry name" value="ENDOLAPTASE"/>
</dbReference>
<keyword evidence="9" id="KW-1185">Reference proteome</keyword>
<proteinExistence type="predicted"/>
<dbReference type="OrthoDB" id="342627at2759"/>
<evidence type="ECO:0000313" key="9">
    <source>
        <dbReference type="Proteomes" id="UP000221165"/>
    </source>
</evidence>
<dbReference type="GO" id="GO:0033065">
    <property type="term" value="C:Rad51C-XRCC3 complex"/>
    <property type="evidence" value="ECO:0007669"/>
    <property type="project" value="TreeGrafter"/>
</dbReference>
<evidence type="ECO:0000256" key="2">
    <source>
        <dbReference type="ARBA" id="ARBA00022741"/>
    </source>
</evidence>
<keyword evidence="5" id="KW-0234">DNA repair</keyword>
<feature type="region of interest" description="Disordered" evidence="7">
    <location>
        <begin position="288"/>
        <end position="308"/>
    </location>
</feature>
<dbReference type="PANTHER" id="PTHR46239:SF1">
    <property type="entry name" value="DNA REPAIR PROTEIN RAD51 HOMOLOG 3"/>
    <property type="match status" value="1"/>
</dbReference>
<dbReference type="GO" id="GO:0005657">
    <property type="term" value="C:replication fork"/>
    <property type="evidence" value="ECO:0007669"/>
    <property type="project" value="TreeGrafter"/>
</dbReference>
<dbReference type="GO" id="GO:0007131">
    <property type="term" value="P:reciprocal meiotic recombination"/>
    <property type="evidence" value="ECO:0007669"/>
    <property type="project" value="TreeGrafter"/>
</dbReference>
<dbReference type="Gene3D" id="3.40.50.300">
    <property type="entry name" value="P-loop containing nucleotide triphosphate hydrolases"/>
    <property type="match status" value="2"/>
</dbReference>
<dbReference type="AlphaFoldDB" id="A0A2C6L1D9"/>
<keyword evidence="4" id="KW-0067">ATP-binding</keyword>
<dbReference type="EMBL" id="MIGC01002013">
    <property type="protein sequence ID" value="PHJ21812.1"/>
    <property type="molecule type" value="Genomic_DNA"/>
</dbReference>
<evidence type="ECO:0000313" key="8">
    <source>
        <dbReference type="EMBL" id="PHJ21812.1"/>
    </source>
</evidence>
<reference evidence="8 9" key="1">
    <citation type="journal article" date="2017" name="Int. J. Parasitol.">
        <title>The genome of the protozoan parasite Cystoisospora suis and a reverse vaccinology approach to identify vaccine candidates.</title>
        <authorList>
            <person name="Palmieri N."/>
            <person name="Shrestha A."/>
            <person name="Ruttkowski B."/>
            <person name="Beck T."/>
            <person name="Vogl C."/>
            <person name="Tomley F."/>
            <person name="Blake D.P."/>
            <person name="Joachim A."/>
        </authorList>
    </citation>
    <scope>NUCLEOTIDE SEQUENCE [LARGE SCALE GENOMIC DNA]</scope>
    <source>
        <strain evidence="8 9">Wien I</strain>
    </source>
</reference>